<comment type="caution">
    <text evidence="1">The sequence shown here is derived from an EMBL/GenBank/DDBJ whole genome shotgun (WGS) entry which is preliminary data.</text>
</comment>
<sequence length="165" mass="17720">MADPTPALNELDAIIAARVDFEEMFWRSLGSIRREGKVSANEIARRVHAAGIASRPTTLDRLRPYSAAAVAAEAMNSMANSARAAMAPLSRLVEAFAPGPVVQVEFALADQVAEVLGDREGQYDLDAIVAEISQTFGLGGRAAISSIHQIPAPKFWEIVERHPAL</sequence>
<proteinExistence type="predicted"/>
<protein>
    <submittedName>
        <fullName evidence="1">Uncharacterized protein</fullName>
    </submittedName>
</protein>
<reference evidence="1 2" key="1">
    <citation type="submission" date="2018-10" db="EMBL/GenBank/DDBJ databases">
        <title>Isolation from soil.</title>
        <authorList>
            <person name="Hu J."/>
        </authorList>
    </citation>
    <scope>NUCLEOTIDE SEQUENCE [LARGE SCALE GENOMIC DNA]</scope>
    <source>
        <strain evidence="1 2">NEAU-Ht49</strain>
    </source>
</reference>
<organism evidence="1 2">
    <name type="scientific">Actinomadura harenae</name>
    <dbReference type="NCBI Taxonomy" id="2483351"/>
    <lineage>
        <taxon>Bacteria</taxon>
        <taxon>Bacillati</taxon>
        <taxon>Actinomycetota</taxon>
        <taxon>Actinomycetes</taxon>
        <taxon>Streptosporangiales</taxon>
        <taxon>Thermomonosporaceae</taxon>
        <taxon>Actinomadura</taxon>
    </lineage>
</organism>
<dbReference type="EMBL" id="RFFG01000061">
    <property type="protein sequence ID" value="RMI39867.1"/>
    <property type="molecule type" value="Genomic_DNA"/>
</dbReference>
<dbReference type="RefSeq" id="WP_122197498.1">
    <property type="nucleotide sequence ID" value="NZ_JBHSKC010000034.1"/>
</dbReference>
<accession>A0A3M2LR53</accession>
<gene>
    <name evidence="1" type="ORF">EBO15_28275</name>
</gene>
<dbReference type="Proteomes" id="UP000282674">
    <property type="component" value="Unassembled WGS sequence"/>
</dbReference>
<evidence type="ECO:0000313" key="1">
    <source>
        <dbReference type="EMBL" id="RMI39867.1"/>
    </source>
</evidence>
<evidence type="ECO:0000313" key="2">
    <source>
        <dbReference type="Proteomes" id="UP000282674"/>
    </source>
</evidence>
<name>A0A3M2LR53_9ACTN</name>
<dbReference type="AlphaFoldDB" id="A0A3M2LR53"/>
<dbReference type="OrthoDB" id="10004891at2"/>
<keyword evidence="2" id="KW-1185">Reference proteome</keyword>